<dbReference type="Pfam" id="PF13407">
    <property type="entry name" value="Peripla_BP_4"/>
    <property type="match status" value="1"/>
</dbReference>
<dbReference type="GO" id="GO:0055085">
    <property type="term" value="P:transmembrane transport"/>
    <property type="evidence" value="ECO:0007669"/>
    <property type="project" value="UniProtKB-ARBA"/>
</dbReference>
<dbReference type="GO" id="GO:0030246">
    <property type="term" value="F:carbohydrate binding"/>
    <property type="evidence" value="ECO:0007669"/>
    <property type="project" value="UniProtKB-ARBA"/>
</dbReference>
<comment type="similarity">
    <text evidence="2">Belongs to the bacterial solute-binding protein 2 family.</text>
</comment>
<accession>A0A3M4IWU3</accession>
<sequence length="409" mass="44637">MTRALKVFQVTRCTPTKTKQKIGTVDENPYLWPHRQAFCHLFILDSDHGAISHNRCPWHVRATQGRATVLHSRSNRDPPVTLIRCIRTTIIWRQILMKTKIALTSLAIALMLGSGAALADIKIGVAMSQFDDTWLTYLRDDMNAKAKAMSTTEKVDLQFVDARADVNKQLDQVKDLVNKKVDALIVNPVDTAATARITKDAVAAGIPLVYVNRRPDDPKLPAGVATVTSDDMEAGRLQAQYIADKMKGKGSVMILLGDLANNSTQNRTKGIKEVLAKYPDIKIDQEQTGIWLRQKGMDLTNDWLTQGRKFNAVLANNDEMAIGAAMALKQAGVDVAKGSVLVAGVDGTPDGLNAVTKGDLAVSVFQDAKGQADGAIDAAVKMAKKEKVEPQAIIIPYRLITPENVATFK</sequence>
<dbReference type="Proteomes" id="UP000271866">
    <property type="component" value="Unassembled WGS sequence"/>
</dbReference>
<dbReference type="CDD" id="cd06301">
    <property type="entry name" value="PBP1_rhizopine_binding-like"/>
    <property type="match status" value="1"/>
</dbReference>
<dbReference type="GO" id="GO:0030313">
    <property type="term" value="C:cell envelope"/>
    <property type="evidence" value="ECO:0007669"/>
    <property type="project" value="UniProtKB-SubCell"/>
</dbReference>
<evidence type="ECO:0000256" key="1">
    <source>
        <dbReference type="ARBA" id="ARBA00004196"/>
    </source>
</evidence>
<dbReference type="InterPro" id="IPR025997">
    <property type="entry name" value="SBP_2_dom"/>
</dbReference>
<dbReference type="EMBL" id="RBRK01000132">
    <property type="protein sequence ID" value="RMQ72411.1"/>
    <property type="molecule type" value="Genomic_DNA"/>
</dbReference>
<evidence type="ECO:0000259" key="4">
    <source>
        <dbReference type="Pfam" id="PF13407"/>
    </source>
</evidence>
<dbReference type="STRING" id="33069.AO065_21515"/>
<comment type="subcellular location">
    <subcellularLocation>
        <location evidence="1">Cell envelope</location>
    </subcellularLocation>
</comment>
<dbReference type="PANTHER" id="PTHR46847:SF1">
    <property type="entry name" value="D-ALLOSE-BINDING PERIPLASMIC PROTEIN-RELATED"/>
    <property type="match status" value="1"/>
</dbReference>
<protein>
    <submittedName>
        <fullName evidence="5">Sugar ABC transporter periplasmic sugar-binding protein</fullName>
    </submittedName>
</protein>
<evidence type="ECO:0000313" key="6">
    <source>
        <dbReference type="Proteomes" id="UP000271866"/>
    </source>
</evidence>
<evidence type="ECO:0000313" key="5">
    <source>
        <dbReference type="EMBL" id="RMQ72411.1"/>
    </source>
</evidence>
<dbReference type="Gene3D" id="3.40.50.2300">
    <property type="match status" value="2"/>
</dbReference>
<feature type="domain" description="Periplasmic binding protein" evidence="4">
    <location>
        <begin position="123"/>
        <end position="387"/>
    </location>
</feature>
<keyword evidence="3" id="KW-0732">Signal</keyword>
<dbReference type="PANTHER" id="PTHR46847">
    <property type="entry name" value="D-ALLOSE-BINDING PERIPLASMIC PROTEIN-RELATED"/>
    <property type="match status" value="1"/>
</dbReference>
<reference evidence="5 6" key="1">
    <citation type="submission" date="2018-08" db="EMBL/GenBank/DDBJ databases">
        <title>Recombination of ecologically and evolutionarily significant loci maintains genetic cohesion in the Pseudomonas syringae species complex.</title>
        <authorList>
            <person name="Dillon M."/>
            <person name="Thakur S."/>
            <person name="Almeida R.N.D."/>
            <person name="Weir B.S."/>
            <person name="Guttman D.S."/>
        </authorList>
    </citation>
    <scope>NUCLEOTIDE SEQUENCE [LARGE SCALE GENOMIC DNA]</scope>
    <source>
        <strain evidence="5 6">ICMP 11296</strain>
    </source>
</reference>
<gene>
    <name evidence="5" type="ORF">ALP98_04164</name>
</gene>
<name>A0A3M4IWU3_PSEVI</name>
<dbReference type="InterPro" id="IPR028082">
    <property type="entry name" value="Peripla_BP_I"/>
</dbReference>
<organism evidence="5 6">
    <name type="scientific">Pseudomonas viridiflava</name>
    <name type="common">Phytomonas viridiflava</name>
    <dbReference type="NCBI Taxonomy" id="33069"/>
    <lineage>
        <taxon>Bacteria</taxon>
        <taxon>Pseudomonadati</taxon>
        <taxon>Pseudomonadota</taxon>
        <taxon>Gammaproteobacteria</taxon>
        <taxon>Pseudomonadales</taxon>
        <taxon>Pseudomonadaceae</taxon>
        <taxon>Pseudomonas</taxon>
    </lineage>
</organism>
<evidence type="ECO:0000256" key="3">
    <source>
        <dbReference type="ARBA" id="ARBA00022729"/>
    </source>
</evidence>
<dbReference type="SUPFAM" id="SSF53822">
    <property type="entry name" value="Periplasmic binding protein-like I"/>
    <property type="match status" value="1"/>
</dbReference>
<proteinExistence type="inferred from homology"/>
<dbReference type="AlphaFoldDB" id="A0A3M4IWU3"/>
<evidence type="ECO:0000256" key="2">
    <source>
        <dbReference type="ARBA" id="ARBA00007639"/>
    </source>
</evidence>
<comment type="caution">
    <text evidence="5">The sequence shown here is derived from an EMBL/GenBank/DDBJ whole genome shotgun (WGS) entry which is preliminary data.</text>
</comment>